<proteinExistence type="predicted"/>
<protein>
    <recommendedName>
        <fullName evidence="3">RNase H type-1 domain-containing protein</fullName>
    </recommendedName>
</protein>
<dbReference type="AlphaFoldDB" id="A0AAW0M7J0"/>
<organism evidence="1 2">
    <name type="scientific">Quercus suber</name>
    <name type="common">Cork oak</name>
    <dbReference type="NCBI Taxonomy" id="58331"/>
    <lineage>
        <taxon>Eukaryota</taxon>
        <taxon>Viridiplantae</taxon>
        <taxon>Streptophyta</taxon>
        <taxon>Embryophyta</taxon>
        <taxon>Tracheophyta</taxon>
        <taxon>Spermatophyta</taxon>
        <taxon>Magnoliopsida</taxon>
        <taxon>eudicotyledons</taxon>
        <taxon>Gunneridae</taxon>
        <taxon>Pentapetalae</taxon>
        <taxon>rosids</taxon>
        <taxon>fabids</taxon>
        <taxon>Fagales</taxon>
        <taxon>Fagaceae</taxon>
        <taxon>Quercus</taxon>
    </lineage>
</organism>
<keyword evidence="2" id="KW-1185">Reference proteome</keyword>
<dbReference type="EMBL" id="PKMF04000009">
    <property type="protein sequence ID" value="KAK7859952.1"/>
    <property type="molecule type" value="Genomic_DNA"/>
</dbReference>
<name>A0AAW0M7J0_QUESU</name>
<comment type="caution">
    <text evidence="1">The sequence shown here is derived from an EMBL/GenBank/DDBJ whole genome shotgun (WGS) entry which is preliminary data.</text>
</comment>
<dbReference type="Proteomes" id="UP000237347">
    <property type="component" value="Unassembled WGS sequence"/>
</dbReference>
<evidence type="ECO:0000313" key="1">
    <source>
        <dbReference type="EMBL" id="KAK7859952.1"/>
    </source>
</evidence>
<evidence type="ECO:0008006" key="3">
    <source>
        <dbReference type="Google" id="ProtNLM"/>
    </source>
</evidence>
<reference evidence="1 2" key="1">
    <citation type="journal article" date="2018" name="Sci. Data">
        <title>The draft genome sequence of cork oak.</title>
        <authorList>
            <person name="Ramos A.M."/>
            <person name="Usie A."/>
            <person name="Barbosa P."/>
            <person name="Barros P.M."/>
            <person name="Capote T."/>
            <person name="Chaves I."/>
            <person name="Simoes F."/>
            <person name="Abreu I."/>
            <person name="Carrasquinho I."/>
            <person name="Faro C."/>
            <person name="Guimaraes J.B."/>
            <person name="Mendonca D."/>
            <person name="Nobrega F."/>
            <person name="Rodrigues L."/>
            <person name="Saibo N.J.M."/>
            <person name="Varela M.C."/>
            <person name="Egas C."/>
            <person name="Matos J."/>
            <person name="Miguel C.M."/>
            <person name="Oliveira M.M."/>
            <person name="Ricardo C.P."/>
            <person name="Goncalves S."/>
        </authorList>
    </citation>
    <scope>NUCLEOTIDE SEQUENCE [LARGE SCALE GENOMIC DNA]</scope>
    <source>
        <strain evidence="2">cv. HL8</strain>
    </source>
</reference>
<accession>A0AAW0M7J0</accession>
<evidence type="ECO:0000313" key="2">
    <source>
        <dbReference type="Proteomes" id="UP000237347"/>
    </source>
</evidence>
<sequence>MYGHVIDDIKILSSTVCCSFLLVKQESNKLAYALAHSAILSTDTNVWLEDLPRDLDDVF</sequence>
<gene>
    <name evidence="1" type="ORF">CFP56_000338</name>
</gene>